<name>A0A0M3JN28_ANISI</name>
<sequence>MDVTESYGIRSENVKQMSFANEVDETLPVLDSIPIQTTSVHESASAKLRPPTRLVPVQLPIQKASILLFPDYFQSVHIFFIFHFFVAENS</sequence>
<evidence type="ECO:0000313" key="1">
    <source>
        <dbReference type="EMBL" id="VDK34581.1"/>
    </source>
</evidence>
<evidence type="ECO:0000313" key="3">
    <source>
        <dbReference type="WBParaSite" id="ASIM_0000906801-mRNA-1"/>
    </source>
</evidence>
<reference evidence="3" key="1">
    <citation type="submission" date="2017-02" db="UniProtKB">
        <authorList>
            <consortium name="WormBaseParasite"/>
        </authorList>
    </citation>
    <scope>IDENTIFICATION</scope>
</reference>
<accession>A0A0M3JN28</accession>
<dbReference type="EMBL" id="UYRR01025014">
    <property type="protein sequence ID" value="VDK34581.1"/>
    <property type="molecule type" value="Genomic_DNA"/>
</dbReference>
<dbReference type="Proteomes" id="UP000267096">
    <property type="component" value="Unassembled WGS sequence"/>
</dbReference>
<gene>
    <name evidence="1" type="ORF">ASIM_LOCUS8812</name>
</gene>
<evidence type="ECO:0000313" key="2">
    <source>
        <dbReference type="Proteomes" id="UP000267096"/>
    </source>
</evidence>
<organism evidence="3">
    <name type="scientific">Anisakis simplex</name>
    <name type="common">Herring worm</name>
    <dbReference type="NCBI Taxonomy" id="6269"/>
    <lineage>
        <taxon>Eukaryota</taxon>
        <taxon>Metazoa</taxon>
        <taxon>Ecdysozoa</taxon>
        <taxon>Nematoda</taxon>
        <taxon>Chromadorea</taxon>
        <taxon>Rhabditida</taxon>
        <taxon>Spirurina</taxon>
        <taxon>Ascaridomorpha</taxon>
        <taxon>Ascaridoidea</taxon>
        <taxon>Anisakidae</taxon>
        <taxon>Anisakis</taxon>
        <taxon>Anisakis simplex complex</taxon>
    </lineage>
</organism>
<protein>
    <submittedName>
        <fullName evidence="1 3">Uncharacterized protein</fullName>
    </submittedName>
</protein>
<reference evidence="1 2" key="2">
    <citation type="submission" date="2018-11" db="EMBL/GenBank/DDBJ databases">
        <authorList>
            <consortium name="Pathogen Informatics"/>
        </authorList>
    </citation>
    <scope>NUCLEOTIDE SEQUENCE [LARGE SCALE GENOMIC DNA]</scope>
</reference>
<keyword evidence="2" id="KW-1185">Reference proteome</keyword>
<dbReference type="AlphaFoldDB" id="A0A0M3JN28"/>
<proteinExistence type="predicted"/>
<dbReference type="WBParaSite" id="ASIM_0000906801-mRNA-1">
    <property type="protein sequence ID" value="ASIM_0000906801-mRNA-1"/>
    <property type="gene ID" value="ASIM_0000906801"/>
</dbReference>